<gene>
    <name evidence="2" type="ORF">ACJDU8_18130</name>
</gene>
<feature type="transmembrane region" description="Helical" evidence="1">
    <location>
        <begin position="86"/>
        <end position="105"/>
    </location>
</feature>
<evidence type="ECO:0008006" key="4">
    <source>
        <dbReference type="Google" id="ProtNLM"/>
    </source>
</evidence>
<feature type="transmembrane region" description="Helical" evidence="1">
    <location>
        <begin position="60"/>
        <end position="80"/>
    </location>
</feature>
<dbReference type="EMBL" id="JBJHZX010000031">
    <property type="protein sequence ID" value="MFL0197466.1"/>
    <property type="molecule type" value="Genomic_DNA"/>
</dbReference>
<proteinExistence type="predicted"/>
<keyword evidence="1" id="KW-0472">Membrane</keyword>
<sequence length="143" mass="16399">MRGIAGLLGWIGAWGYVIALLNYFMKYINKKYINKLSKEKEQYKKVYRFIMRYVVKYHKVAGVVASAAVILHLYFMYTFIGISIPGLVAGATMLMVLVLGAYGIFINKNFRGSWVKVHRVLAFTLIVLIGFHVIFSRVLLIRL</sequence>
<comment type="caution">
    <text evidence="2">The sequence shown here is derived from an EMBL/GenBank/DDBJ whole genome shotgun (WGS) entry which is preliminary data.</text>
</comment>
<reference evidence="2 3" key="1">
    <citation type="submission" date="2024-11" db="EMBL/GenBank/DDBJ databases">
        <authorList>
            <person name="Heng Y.C."/>
            <person name="Lim A.C.H."/>
            <person name="Lee J.K.Y."/>
            <person name="Kittelmann S."/>
        </authorList>
    </citation>
    <scope>NUCLEOTIDE SEQUENCE [LARGE SCALE GENOMIC DNA]</scope>
    <source>
        <strain evidence="2 3">WILCCON 0269</strain>
    </source>
</reference>
<name>A0ABW8SQJ7_9CLOT</name>
<keyword evidence="1" id="KW-0812">Transmembrane</keyword>
<accession>A0ABW8SQJ7</accession>
<evidence type="ECO:0000313" key="2">
    <source>
        <dbReference type="EMBL" id="MFL0197466.1"/>
    </source>
</evidence>
<evidence type="ECO:0000313" key="3">
    <source>
        <dbReference type="Proteomes" id="UP001623660"/>
    </source>
</evidence>
<evidence type="ECO:0000256" key="1">
    <source>
        <dbReference type="SAM" id="Phobius"/>
    </source>
</evidence>
<protein>
    <recommendedName>
        <fullName evidence="4">Ferric oxidoreductase domain-containing protein</fullName>
    </recommendedName>
</protein>
<keyword evidence="3" id="KW-1185">Reference proteome</keyword>
<dbReference type="Proteomes" id="UP001623660">
    <property type="component" value="Unassembled WGS sequence"/>
</dbReference>
<organism evidence="2 3">
    <name type="scientific">Candidatus Clostridium eludens</name>
    <dbReference type="NCBI Taxonomy" id="3381663"/>
    <lineage>
        <taxon>Bacteria</taxon>
        <taxon>Bacillati</taxon>
        <taxon>Bacillota</taxon>
        <taxon>Clostridia</taxon>
        <taxon>Eubacteriales</taxon>
        <taxon>Clostridiaceae</taxon>
        <taxon>Clostridium</taxon>
    </lineage>
</organism>
<dbReference type="RefSeq" id="WP_406793570.1">
    <property type="nucleotide sequence ID" value="NZ_JBJHZX010000031.1"/>
</dbReference>
<feature type="transmembrane region" description="Helical" evidence="1">
    <location>
        <begin position="6"/>
        <end position="25"/>
    </location>
</feature>
<feature type="transmembrane region" description="Helical" evidence="1">
    <location>
        <begin position="117"/>
        <end position="140"/>
    </location>
</feature>
<keyword evidence="1" id="KW-1133">Transmembrane helix</keyword>